<sequence>MASSSKKASRRTPSLPWTVRIKAAVLAAAHRLDGSIRRPVVFLGDLKAGTTPSTNNASDVRSADVTIDASRGLWARVFCPSAPIADAAPLPVFVYFHGGGFVLFSPSSRPYLRAVVVSVNFRLAPKHRFRAAYNDGVAALRYLDENQTPLPADLVPVHAVDLSSCFLIGDSSGANMVHHVAQRWASSSSMSSATALPPPPLRMRLRLAGAVLIQPFFGGEERTEAEAGLGQGLPHIDGGSS</sequence>
<organism evidence="2 3">
    <name type="scientific">Miscanthus lutarioriparius</name>
    <dbReference type="NCBI Taxonomy" id="422564"/>
    <lineage>
        <taxon>Eukaryota</taxon>
        <taxon>Viridiplantae</taxon>
        <taxon>Streptophyta</taxon>
        <taxon>Embryophyta</taxon>
        <taxon>Tracheophyta</taxon>
        <taxon>Spermatophyta</taxon>
        <taxon>Magnoliopsida</taxon>
        <taxon>Liliopsida</taxon>
        <taxon>Poales</taxon>
        <taxon>Poaceae</taxon>
        <taxon>PACMAD clade</taxon>
        <taxon>Panicoideae</taxon>
        <taxon>Andropogonodae</taxon>
        <taxon>Andropogoneae</taxon>
        <taxon>Saccharinae</taxon>
        <taxon>Miscanthus</taxon>
    </lineage>
</organism>
<dbReference type="AlphaFoldDB" id="A0A811MW30"/>
<keyword evidence="3" id="KW-1185">Reference proteome</keyword>
<dbReference type="Proteomes" id="UP000604825">
    <property type="component" value="Unassembled WGS sequence"/>
</dbReference>
<proteinExistence type="predicted"/>
<dbReference type="EMBL" id="CAJGYO010000003">
    <property type="protein sequence ID" value="CAD6216906.1"/>
    <property type="molecule type" value="Genomic_DNA"/>
</dbReference>
<dbReference type="GO" id="GO:0016787">
    <property type="term" value="F:hydrolase activity"/>
    <property type="evidence" value="ECO:0007669"/>
    <property type="project" value="InterPro"/>
</dbReference>
<reference evidence="2" key="1">
    <citation type="submission" date="2020-10" db="EMBL/GenBank/DDBJ databases">
        <authorList>
            <person name="Han B."/>
            <person name="Lu T."/>
            <person name="Zhao Q."/>
            <person name="Huang X."/>
            <person name="Zhao Y."/>
        </authorList>
    </citation>
    <scope>NUCLEOTIDE SEQUENCE</scope>
</reference>
<comment type="caution">
    <text evidence="2">The sequence shown here is derived from an EMBL/GenBank/DDBJ whole genome shotgun (WGS) entry which is preliminary data.</text>
</comment>
<feature type="domain" description="Alpha/beta hydrolase fold-3" evidence="1">
    <location>
        <begin position="93"/>
        <end position="225"/>
    </location>
</feature>
<evidence type="ECO:0000313" key="3">
    <source>
        <dbReference type="Proteomes" id="UP000604825"/>
    </source>
</evidence>
<dbReference type="PANTHER" id="PTHR23024">
    <property type="entry name" value="ARYLACETAMIDE DEACETYLASE"/>
    <property type="match status" value="1"/>
</dbReference>
<evidence type="ECO:0000313" key="2">
    <source>
        <dbReference type="EMBL" id="CAD6216906.1"/>
    </source>
</evidence>
<dbReference type="Gene3D" id="3.40.50.1820">
    <property type="entry name" value="alpha/beta hydrolase"/>
    <property type="match status" value="1"/>
</dbReference>
<dbReference type="PANTHER" id="PTHR23024:SF470">
    <property type="entry name" value="CARBOXYLESTERASE 18-RELATED"/>
    <property type="match status" value="1"/>
</dbReference>
<gene>
    <name evidence="2" type="ORF">NCGR_LOCUS11062</name>
</gene>
<evidence type="ECO:0000259" key="1">
    <source>
        <dbReference type="Pfam" id="PF07859"/>
    </source>
</evidence>
<dbReference type="Pfam" id="PF07859">
    <property type="entry name" value="Abhydrolase_3"/>
    <property type="match status" value="1"/>
</dbReference>
<dbReference type="SUPFAM" id="SSF53474">
    <property type="entry name" value="alpha/beta-Hydrolases"/>
    <property type="match status" value="1"/>
</dbReference>
<dbReference type="InterPro" id="IPR050466">
    <property type="entry name" value="Carboxylest/Gibb_receptor"/>
</dbReference>
<protein>
    <recommendedName>
        <fullName evidence="1">Alpha/beta hydrolase fold-3 domain-containing protein</fullName>
    </recommendedName>
</protein>
<accession>A0A811MW30</accession>
<dbReference type="InterPro" id="IPR029058">
    <property type="entry name" value="AB_hydrolase_fold"/>
</dbReference>
<name>A0A811MW30_9POAL</name>
<dbReference type="InterPro" id="IPR013094">
    <property type="entry name" value="AB_hydrolase_3"/>
</dbReference>
<dbReference type="OrthoDB" id="408631at2759"/>